<dbReference type="PROSITE" id="PS50126">
    <property type="entry name" value="S1"/>
    <property type="match status" value="1"/>
</dbReference>
<dbReference type="GO" id="GO:0003729">
    <property type="term" value="F:mRNA binding"/>
    <property type="evidence" value="ECO:0007669"/>
    <property type="project" value="TreeGrafter"/>
</dbReference>
<feature type="region of interest" description="Disordered" evidence="1">
    <location>
        <begin position="1"/>
        <end position="32"/>
    </location>
</feature>
<dbReference type="GO" id="GO:0003735">
    <property type="term" value="F:structural constituent of ribosome"/>
    <property type="evidence" value="ECO:0007669"/>
    <property type="project" value="TreeGrafter"/>
</dbReference>
<dbReference type="OrthoDB" id="48171at2759"/>
<proteinExistence type="predicted"/>
<evidence type="ECO:0000256" key="1">
    <source>
        <dbReference type="SAM" id="MobiDB-lite"/>
    </source>
</evidence>
<feature type="compositionally biased region" description="Basic and acidic residues" evidence="1">
    <location>
        <begin position="161"/>
        <end position="171"/>
    </location>
</feature>
<dbReference type="Gene3D" id="2.40.50.140">
    <property type="entry name" value="Nucleic acid-binding proteins"/>
    <property type="match status" value="1"/>
</dbReference>
<dbReference type="GO" id="GO:0006412">
    <property type="term" value="P:translation"/>
    <property type="evidence" value="ECO:0007669"/>
    <property type="project" value="TreeGrafter"/>
</dbReference>
<dbReference type="InterPro" id="IPR003029">
    <property type="entry name" value="S1_domain"/>
</dbReference>
<comment type="caution">
    <text evidence="3">The sequence shown here is derived from an EMBL/GenBank/DDBJ whole genome shotgun (WGS) entry which is preliminary data.</text>
</comment>
<accession>A0A7J7IHP9</accession>
<dbReference type="InterPro" id="IPR050437">
    <property type="entry name" value="Ribos_protein_bS1-like"/>
</dbReference>
<sequence>MSDRRHPTGSAAEGSEPPPGKPRPVDRERSRWRRPRVSWEELEVEAREKRLEFRVGIVKVVKPYGFLVDVGAERLGLVPIREVADHFVKDISAEASPGDRVLVRVLRVDRERGRIALSMRDPSWTRERGPPASETYATALASLAEWGTPPWQSGSPAAGIEDERRQKTETN</sequence>
<evidence type="ECO:0000313" key="4">
    <source>
        <dbReference type="Proteomes" id="UP000530660"/>
    </source>
</evidence>
<dbReference type="EMBL" id="VWRR01000011">
    <property type="protein sequence ID" value="KAF6002244.1"/>
    <property type="molecule type" value="Genomic_DNA"/>
</dbReference>
<organism evidence="3 4">
    <name type="scientific">Cyanidiococcus yangmingshanensis</name>
    <dbReference type="NCBI Taxonomy" id="2690220"/>
    <lineage>
        <taxon>Eukaryota</taxon>
        <taxon>Rhodophyta</taxon>
        <taxon>Bangiophyceae</taxon>
        <taxon>Cyanidiales</taxon>
        <taxon>Cyanidiaceae</taxon>
        <taxon>Cyanidiococcus</taxon>
    </lineage>
</organism>
<feature type="domain" description="S1 motif" evidence="2">
    <location>
        <begin position="51"/>
        <end position="120"/>
    </location>
</feature>
<dbReference type="SMART" id="SM00316">
    <property type="entry name" value="S1"/>
    <property type="match status" value="1"/>
</dbReference>
<feature type="region of interest" description="Disordered" evidence="1">
    <location>
        <begin position="145"/>
        <end position="171"/>
    </location>
</feature>
<name>A0A7J7IHP9_9RHOD</name>
<reference evidence="3 4" key="1">
    <citation type="journal article" date="2020" name="J. Phycol.">
        <title>Comparative genome analysis reveals Cyanidiococcus gen. nov., a new extremophilic red algal genus sister to Cyanidioschyzon (Cyanidioschyzonaceae, Rhodophyta).</title>
        <authorList>
            <person name="Liu S.-L."/>
            <person name="Chiang Y.-R."/>
            <person name="Yoon H.S."/>
            <person name="Fu H.-Y."/>
        </authorList>
    </citation>
    <scope>NUCLEOTIDE SEQUENCE [LARGE SCALE GENOMIC DNA]</scope>
    <source>
        <strain evidence="3 4">THAL066</strain>
    </source>
</reference>
<dbReference type="InterPro" id="IPR012340">
    <property type="entry name" value="NA-bd_OB-fold"/>
</dbReference>
<dbReference type="PANTHER" id="PTHR10724">
    <property type="entry name" value="30S RIBOSOMAL PROTEIN S1"/>
    <property type="match status" value="1"/>
</dbReference>
<keyword evidence="4" id="KW-1185">Reference proteome</keyword>
<dbReference type="Proteomes" id="UP000530660">
    <property type="component" value="Unassembled WGS sequence"/>
</dbReference>
<protein>
    <recommendedName>
        <fullName evidence="2">S1 motif domain-containing protein</fullName>
    </recommendedName>
</protein>
<dbReference type="AlphaFoldDB" id="A0A7J7IHP9"/>
<dbReference type="SUPFAM" id="SSF50249">
    <property type="entry name" value="Nucleic acid-binding proteins"/>
    <property type="match status" value="1"/>
</dbReference>
<dbReference type="Pfam" id="PF00575">
    <property type="entry name" value="S1"/>
    <property type="match status" value="1"/>
</dbReference>
<evidence type="ECO:0000313" key="3">
    <source>
        <dbReference type="EMBL" id="KAF6002244.1"/>
    </source>
</evidence>
<evidence type="ECO:0000259" key="2">
    <source>
        <dbReference type="PROSITE" id="PS50126"/>
    </source>
</evidence>
<gene>
    <name evidence="3" type="ORF">F1559_003220</name>
</gene>